<keyword evidence="3" id="KW-1185">Reference proteome</keyword>
<proteinExistence type="predicted"/>
<dbReference type="InterPro" id="IPR000626">
    <property type="entry name" value="Ubiquitin-like_dom"/>
</dbReference>
<organism evidence="2 3">
    <name type="scientific">Choanephora cucurbitarum</name>
    <dbReference type="NCBI Taxonomy" id="101091"/>
    <lineage>
        <taxon>Eukaryota</taxon>
        <taxon>Fungi</taxon>
        <taxon>Fungi incertae sedis</taxon>
        <taxon>Mucoromycota</taxon>
        <taxon>Mucoromycotina</taxon>
        <taxon>Mucoromycetes</taxon>
        <taxon>Mucorales</taxon>
        <taxon>Mucorineae</taxon>
        <taxon>Choanephoraceae</taxon>
        <taxon>Choanephoroideae</taxon>
        <taxon>Choanephora</taxon>
    </lineage>
</organism>
<dbReference type="InParanoid" id="A0A1C7NF87"/>
<protein>
    <recommendedName>
        <fullName evidence="1">Ubiquitin-like domain-containing protein</fullName>
    </recommendedName>
</protein>
<evidence type="ECO:0000313" key="3">
    <source>
        <dbReference type="Proteomes" id="UP000093000"/>
    </source>
</evidence>
<dbReference type="STRING" id="101091.A0A1C7NF87"/>
<comment type="caution">
    <text evidence="2">The sequence shown here is derived from an EMBL/GenBank/DDBJ whole genome shotgun (WGS) entry which is preliminary data.</text>
</comment>
<feature type="domain" description="Ubiquitin-like" evidence="1">
    <location>
        <begin position="3"/>
        <end position="74"/>
    </location>
</feature>
<dbReference type="Pfam" id="PF00240">
    <property type="entry name" value="ubiquitin"/>
    <property type="match status" value="1"/>
</dbReference>
<accession>A0A1C7NF87</accession>
<sequence>MNFQVIVNSFAGFGPFCLCFKYDEPCTVYDLKKKLAATTAFSVEEQRIRSLGGRILTDSDNLLQNYRIHDGPIVLNLTVRLIGGRMQRDEPMQINQERQPRPLLKKIRLEGTAQVLLHHSRVNDTALERIDKGKGKETCKRKR</sequence>
<dbReference type="OrthoDB" id="2248860at2759"/>
<name>A0A1C7NF87_9FUNG</name>
<dbReference type="Gene3D" id="3.10.20.90">
    <property type="entry name" value="Phosphatidylinositol 3-kinase Catalytic Subunit, Chain A, domain 1"/>
    <property type="match status" value="1"/>
</dbReference>
<reference evidence="2 3" key="1">
    <citation type="submission" date="2016-03" db="EMBL/GenBank/DDBJ databases">
        <title>Choanephora cucurbitarum.</title>
        <authorList>
            <person name="Min B."/>
            <person name="Park H."/>
            <person name="Park J.-H."/>
            <person name="Shin H.-D."/>
            <person name="Choi I.-G."/>
        </authorList>
    </citation>
    <scope>NUCLEOTIDE SEQUENCE [LARGE SCALE GENOMIC DNA]</scope>
    <source>
        <strain evidence="2 3">KUS-F28377</strain>
    </source>
</reference>
<dbReference type="SUPFAM" id="SSF54236">
    <property type="entry name" value="Ubiquitin-like"/>
    <property type="match status" value="1"/>
</dbReference>
<dbReference type="Proteomes" id="UP000093000">
    <property type="component" value="Unassembled WGS sequence"/>
</dbReference>
<dbReference type="InterPro" id="IPR029071">
    <property type="entry name" value="Ubiquitin-like_domsf"/>
</dbReference>
<dbReference type="CDD" id="cd17039">
    <property type="entry name" value="Ubl_ubiquitin_like"/>
    <property type="match status" value="1"/>
</dbReference>
<evidence type="ECO:0000313" key="2">
    <source>
        <dbReference type="EMBL" id="OBZ87755.1"/>
    </source>
</evidence>
<evidence type="ECO:0000259" key="1">
    <source>
        <dbReference type="PROSITE" id="PS50053"/>
    </source>
</evidence>
<dbReference type="AlphaFoldDB" id="A0A1C7NF87"/>
<dbReference type="PROSITE" id="PS50053">
    <property type="entry name" value="UBIQUITIN_2"/>
    <property type="match status" value="1"/>
</dbReference>
<dbReference type="EMBL" id="LUGH01000199">
    <property type="protein sequence ID" value="OBZ87755.1"/>
    <property type="molecule type" value="Genomic_DNA"/>
</dbReference>
<gene>
    <name evidence="2" type="ORF">A0J61_04195</name>
</gene>